<comment type="caution">
    <text evidence="1">The sequence shown here is derived from an EMBL/GenBank/DDBJ whole genome shotgun (WGS) entry which is preliminary data.</text>
</comment>
<proteinExistence type="predicted"/>
<dbReference type="Proteomes" id="UP000887013">
    <property type="component" value="Unassembled WGS sequence"/>
</dbReference>
<evidence type="ECO:0000313" key="1">
    <source>
        <dbReference type="EMBL" id="GFU13976.1"/>
    </source>
</evidence>
<name>A0A8X6QA62_NEPPI</name>
<sequence length="167" mass="19271">MIMINLHIYCSQWKKGHLLKLFKSFSPGVESYSKALQQLHSRFGKEGLLTEVNVRDLFSLVLLKNSQQKFSLRKLYDNLESKLRALEVLGVTRDKNAAMIYSLVKSSLPDDTLRARQRSRVINRSQKESESSEEIQKNESTHRMDLDGLLSFILVEIEIEERVSIAT</sequence>
<gene>
    <name evidence="1" type="primary">AVEN_213118_1</name>
    <name evidence="1" type="ORF">NPIL_155531</name>
</gene>
<protein>
    <submittedName>
        <fullName evidence="1">Uncharacterized protein</fullName>
    </submittedName>
</protein>
<dbReference type="AlphaFoldDB" id="A0A8X6QA62"/>
<dbReference type="OrthoDB" id="5967017at2759"/>
<dbReference type="InterPro" id="IPR005312">
    <property type="entry name" value="DUF1759"/>
</dbReference>
<organism evidence="1 2">
    <name type="scientific">Nephila pilipes</name>
    <name type="common">Giant wood spider</name>
    <name type="synonym">Nephila maculata</name>
    <dbReference type="NCBI Taxonomy" id="299642"/>
    <lineage>
        <taxon>Eukaryota</taxon>
        <taxon>Metazoa</taxon>
        <taxon>Ecdysozoa</taxon>
        <taxon>Arthropoda</taxon>
        <taxon>Chelicerata</taxon>
        <taxon>Arachnida</taxon>
        <taxon>Araneae</taxon>
        <taxon>Araneomorphae</taxon>
        <taxon>Entelegynae</taxon>
        <taxon>Araneoidea</taxon>
        <taxon>Nephilidae</taxon>
        <taxon>Nephila</taxon>
    </lineage>
</organism>
<accession>A0A8X6QA62</accession>
<dbReference type="Pfam" id="PF03564">
    <property type="entry name" value="DUF1759"/>
    <property type="match status" value="1"/>
</dbReference>
<keyword evidence="2" id="KW-1185">Reference proteome</keyword>
<reference evidence="1" key="1">
    <citation type="submission" date="2020-08" db="EMBL/GenBank/DDBJ databases">
        <title>Multicomponent nature underlies the extraordinary mechanical properties of spider dragline silk.</title>
        <authorList>
            <person name="Kono N."/>
            <person name="Nakamura H."/>
            <person name="Mori M."/>
            <person name="Yoshida Y."/>
            <person name="Ohtoshi R."/>
            <person name="Malay A.D."/>
            <person name="Moran D.A.P."/>
            <person name="Tomita M."/>
            <person name="Numata K."/>
            <person name="Arakawa K."/>
        </authorList>
    </citation>
    <scope>NUCLEOTIDE SEQUENCE</scope>
</reference>
<evidence type="ECO:0000313" key="2">
    <source>
        <dbReference type="Proteomes" id="UP000887013"/>
    </source>
</evidence>
<dbReference type="EMBL" id="BMAW01029832">
    <property type="protein sequence ID" value="GFU13976.1"/>
    <property type="molecule type" value="Genomic_DNA"/>
</dbReference>